<proteinExistence type="predicted"/>
<keyword evidence="5" id="KW-1185">Reference proteome</keyword>
<evidence type="ECO:0000313" key="4">
    <source>
        <dbReference type="EMBL" id="KAK5050233.1"/>
    </source>
</evidence>
<dbReference type="PANTHER" id="PTHR46910:SF32">
    <property type="entry name" value="TRANSCRIPTION FACTOR DOMAIN-CONTAINING PROTEIN-RELATED"/>
    <property type="match status" value="1"/>
</dbReference>
<dbReference type="PANTHER" id="PTHR46910">
    <property type="entry name" value="TRANSCRIPTION FACTOR PDR1"/>
    <property type="match status" value="1"/>
</dbReference>
<feature type="compositionally biased region" description="Polar residues" evidence="2">
    <location>
        <begin position="51"/>
        <end position="65"/>
    </location>
</feature>
<sequence>MRIRGSWKKSHRDREVGPFLPEEDLIQLIIGSYLRRLTTKVADYERRTSTHGEVQTSSDEPQNTRAEIESWDPRADRAATTEQQPGANSAGLAPLRDPHHTPVQNPLTSSQSFSLLDSSGKERYLGSSSSWAFSWQIRSFLRQSVGNEVVINLVPPSEEATYAMGSASVRKSSSLDAYDLPTREYAEFLTNTTLFHLGATYHLFEKESFMCKLNDFYKTSPTTEALVDLWHVQFLLVIAFGKLFLRRGASSLGPPGARDVIRALQLKPDISDSWEDPILYVEVICLLSLYLLTADIRGSAYVFIGQALRVALSLSMNRETPPGTLARIEYERRRRLWWTLYIIDRKLSINQGAPLSVTDNDIDISLPGQKDLGFSNTALLLHVKLAVLEGKVMSAAFGINSTLDRSFMAAVRDVRDSMTEMAEDFTGDFELDINTGKISRVAATLQLMYYQCAIMTIRPIMFVLAKQRLAPNLNGLPIVKTLSEAVLALLKTCVGAATTVIKILSVLHERDLVEPFFPLDLQSIFSAGFILALTTIAYPSMTIEERDIVKSEEILDWMCSKGNVPAGSRRDELRELQEVARVINLSSRVSSFGAGPLNTDQQLDQLWNTVDIQAGQEPSDVLLSLFDGVGADFSQNWNPEDMMQQDWFWAAAVESQPDTSGAPFPGIS</sequence>
<protein>
    <recommendedName>
        <fullName evidence="3">Xylanolytic transcriptional activator regulatory domain-containing protein</fullName>
    </recommendedName>
</protein>
<accession>A0ABR0IX46</accession>
<dbReference type="Proteomes" id="UP001345691">
    <property type="component" value="Unassembled WGS sequence"/>
</dbReference>
<gene>
    <name evidence="4" type="ORF">LTR69_010721</name>
</gene>
<comment type="caution">
    <text evidence="4">The sequence shown here is derived from an EMBL/GenBank/DDBJ whole genome shotgun (WGS) entry which is preliminary data.</text>
</comment>
<dbReference type="CDD" id="cd12148">
    <property type="entry name" value="fungal_TF_MHR"/>
    <property type="match status" value="1"/>
</dbReference>
<dbReference type="InterPro" id="IPR007219">
    <property type="entry name" value="XnlR_reg_dom"/>
</dbReference>
<dbReference type="EMBL" id="JAVRRF010000039">
    <property type="protein sequence ID" value="KAK5050233.1"/>
    <property type="molecule type" value="Genomic_DNA"/>
</dbReference>
<evidence type="ECO:0000256" key="1">
    <source>
        <dbReference type="ARBA" id="ARBA00023242"/>
    </source>
</evidence>
<name>A0ABR0IX46_9EURO</name>
<feature type="region of interest" description="Disordered" evidence="2">
    <location>
        <begin position="46"/>
        <end position="112"/>
    </location>
</feature>
<dbReference type="SMART" id="SM00906">
    <property type="entry name" value="Fungal_trans"/>
    <property type="match status" value="1"/>
</dbReference>
<evidence type="ECO:0000313" key="5">
    <source>
        <dbReference type="Proteomes" id="UP001345691"/>
    </source>
</evidence>
<feature type="domain" description="Xylanolytic transcriptional activator regulatory" evidence="3">
    <location>
        <begin position="300"/>
        <end position="373"/>
    </location>
</feature>
<organism evidence="4 5">
    <name type="scientific">Exophiala sideris</name>
    <dbReference type="NCBI Taxonomy" id="1016849"/>
    <lineage>
        <taxon>Eukaryota</taxon>
        <taxon>Fungi</taxon>
        <taxon>Dikarya</taxon>
        <taxon>Ascomycota</taxon>
        <taxon>Pezizomycotina</taxon>
        <taxon>Eurotiomycetes</taxon>
        <taxon>Chaetothyriomycetidae</taxon>
        <taxon>Chaetothyriales</taxon>
        <taxon>Herpotrichiellaceae</taxon>
        <taxon>Exophiala</taxon>
    </lineage>
</organism>
<dbReference type="InterPro" id="IPR050987">
    <property type="entry name" value="AtrR-like"/>
</dbReference>
<feature type="compositionally biased region" description="Basic and acidic residues" evidence="2">
    <location>
        <begin position="66"/>
        <end position="79"/>
    </location>
</feature>
<keyword evidence="1" id="KW-0539">Nucleus</keyword>
<dbReference type="Pfam" id="PF04082">
    <property type="entry name" value="Fungal_trans"/>
    <property type="match status" value="1"/>
</dbReference>
<evidence type="ECO:0000256" key="2">
    <source>
        <dbReference type="SAM" id="MobiDB-lite"/>
    </source>
</evidence>
<reference evidence="4 5" key="1">
    <citation type="submission" date="2023-08" db="EMBL/GenBank/DDBJ databases">
        <title>Black Yeasts Isolated from many extreme environments.</title>
        <authorList>
            <person name="Coleine C."/>
            <person name="Stajich J.E."/>
            <person name="Selbmann L."/>
        </authorList>
    </citation>
    <scope>NUCLEOTIDE SEQUENCE [LARGE SCALE GENOMIC DNA]</scope>
    <source>
        <strain evidence="4 5">CCFEE 6328</strain>
    </source>
</reference>
<evidence type="ECO:0000259" key="3">
    <source>
        <dbReference type="SMART" id="SM00906"/>
    </source>
</evidence>